<dbReference type="InterPro" id="IPR011990">
    <property type="entry name" value="TPR-like_helical_dom_sf"/>
</dbReference>
<gene>
    <name evidence="2" type="ORF">H4Q31_20550</name>
</gene>
<name>A0A841TL67_9BACL</name>
<organism evidence="2 3">
    <name type="scientific">Cohnella lubricantis</name>
    <dbReference type="NCBI Taxonomy" id="2163172"/>
    <lineage>
        <taxon>Bacteria</taxon>
        <taxon>Bacillati</taxon>
        <taxon>Bacillota</taxon>
        <taxon>Bacilli</taxon>
        <taxon>Bacillales</taxon>
        <taxon>Paenibacillaceae</taxon>
        <taxon>Cohnella</taxon>
    </lineage>
</organism>
<keyword evidence="1" id="KW-0802">TPR repeat</keyword>
<proteinExistence type="predicted"/>
<evidence type="ECO:0000313" key="2">
    <source>
        <dbReference type="EMBL" id="MBB6679677.1"/>
    </source>
</evidence>
<keyword evidence="3" id="KW-1185">Reference proteome</keyword>
<evidence type="ECO:0000256" key="1">
    <source>
        <dbReference type="PROSITE-ProRule" id="PRU00339"/>
    </source>
</evidence>
<comment type="caution">
    <text evidence="2">The sequence shown here is derived from an EMBL/GenBank/DDBJ whole genome shotgun (WGS) entry which is preliminary data.</text>
</comment>
<dbReference type="Proteomes" id="UP000574133">
    <property type="component" value="Unassembled WGS sequence"/>
</dbReference>
<accession>A0A841TL67</accession>
<evidence type="ECO:0000313" key="3">
    <source>
        <dbReference type="Proteomes" id="UP000574133"/>
    </source>
</evidence>
<protein>
    <recommendedName>
        <fullName evidence="4">Tetratricopeptide repeat protein</fullName>
    </recommendedName>
</protein>
<dbReference type="Gene3D" id="1.25.40.10">
    <property type="entry name" value="Tetratricopeptide repeat domain"/>
    <property type="match status" value="1"/>
</dbReference>
<dbReference type="RefSeq" id="WP_185180931.1">
    <property type="nucleotide sequence ID" value="NZ_CBCSEP010000020.1"/>
</dbReference>
<dbReference type="InterPro" id="IPR019734">
    <property type="entry name" value="TPR_rpt"/>
</dbReference>
<reference evidence="2 3" key="1">
    <citation type="submission" date="2020-08" db="EMBL/GenBank/DDBJ databases">
        <title>Cohnella phylogeny.</title>
        <authorList>
            <person name="Dunlap C."/>
        </authorList>
    </citation>
    <scope>NUCLEOTIDE SEQUENCE [LARGE SCALE GENOMIC DNA]</scope>
    <source>
        <strain evidence="2 3">DSM 103658</strain>
    </source>
</reference>
<dbReference type="SUPFAM" id="SSF48452">
    <property type="entry name" value="TPR-like"/>
    <property type="match status" value="1"/>
</dbReference>
<feature type="repeat" description="TPR" evidence="1">
    <location>
        <begin position="150"/>
        <end position="183"/>
    </location>
</feature>
<sequence length="215" mass="24637">MIEQWFAAMNDTLDSLLERYPNASKEEKNALDEQWNVLKTLSDVIIESWLGFEDKMAYFRTLKQEHEAGFGIPNGADALFEPYMKGMGYFKLHMYAEGAVHFEETLMHEPELNVARLFLAMCRMHMGQFLEAQRHFQLIAALGDDRKLQAIAFNALGCIQAVFANLQQAELYFHKAMETDPAFEDPRRNLASCRNRSGQMQLLFGSSEIQALVQA</sequence>
<dbReference type="AlphaFoldDB" id="A0A841TL67"/>
<evidence type="ECO:0008006" key="4">
    <source>
        <dbReference type="Google" id="ProtNLM"/>
    </source>
</evidence>
<dbReference type="PROSITE" id="PS50005">
    <property type="entry name" value="TPR"/>
    <property type="match status" value="1"/>
</dbReference>
<dbReference type="EMBL" id="JACJVN010000099">
    <property type="protein sequence ID" value="MBB6679677.1"/>
    <property type="molecule type" value="Genomic_DNA"/>
</dbReference>